<dbReference type="InterPro" id="IPR005636">
    <property type="entry name" value="DTW"/>
</dbReference>
<evidence type="ECO:0000259" key="6">
    <source>
        <dbReference type="SMART" id="SM01144"/>
    </source>
</evidence>
<comment type="similarity">
    <text evidence="5">Belongs to the TDD superfamily. DTWD2 family.</text>
</comment>
<accession>A0ABP8UZK7</accession>
<sequence length="188" mass="20603">MIAHQAPVDLLILQHPDESRHALNTATIVTLAVDNAEILVGDDFSSDSRLLKKLNDPDCQPWLLFPKGGAVSLATVANAGQGDKKPLFILLDATWRKARKIYYLSTCLHTLPAVQITTDKLSAYRIRKVPAPGYLSTVEAAVEVLNAFDHDRAACERMLTAFDRLIGNQITAMGESLYAKNYGNEPIG</sequence>
<keyword evidence="4" id="KW-0819">tRNA processing</keyword>
<keyword evidence="3" id="KW-0949">S-adenosyl-L-methionine</keyword>
<dbReference type="InterPro" id="IPR039262">
    <property type="entry name" value="DTWD2/TAPT"/>
</dbReference>
<evidence type="ECO:0000256" key="1">
    <source>
        <dbReference type="ARBA" id="ARBA00012386"/>
    </source>
</evidence>
<dbReference type="EC" id="2.5.1.25" evidence="1"/>
<proteinExistence type="inferred from homology"/>
<dbReference type="PANTHER" id="PTHR21392">
    <property type="entry name" value="TRNA-URIDINE AMINOCARBOXYPROPYLTRANSFERASE 2"/>
    <property type="match status" value="1"/>
</dbReference>
<keyword evidence="8" id="KW-1185">Reference proteome</keyword>
<evidence type="ECO:0000313" key="7">
    <source>
        <dbReference type="EMBL" id="GAA4648396.1"/>
    </source>
</evidence>
<feature type="domain" description="DTW" evidence="6">
    <location>
        <begin position="1"/>
        <end position="174"/>
    </location>
</feature>
<dbReference type="EMBL" id="BAABFL010000065">
    <property type="protein sequence ID" value="GAA4648396.1"/>
    <property type="molecule type" value="Genomic_DNA"/>
</dbReference>
<name>A0ABP8UZK7_9GAMM</name>
<evidence type="ECO:0000256" key="3">
    <source>
        <dbReference type="ARBA" id="ARBA00022691"/>
    </source>
</evidence>
<evidence type="ECO:0000256" key="5">
    <source>
        <dbReference type="ARBA" id="ARBA00034489"/>
    </source>
</evidence>
<comment type="caution">
    <text evidence="7">The sequence shown here is derived from an EMBL/GenBank/DDBJ whole genome shotgun (WGS) entry which is preliminary data.</text>
</comment>
<protein>
    <recommendedName>
        <fullName evidence="1">tRNA-uridine aminocarboxypropyltransferase</fullName>
        <ecNumber evidence="1">2.5.1.25</ecNumber>
    </recommendedName>
</protein>
<keyword evidence="2" id="KW-0808">Transferase</keyword>
<dbReference type="Proteomes" id="UP001500604">
    <property type="component" value="Unassembled WGS sequence"/>
</dbReference>
<organism evidence="7 8">
    <name type="scientific">Kistimonas scapharcae</name>
    <dbReference type="NCBI Taxonomy" id="1036133"/>
    <lineage>
        <taxon>Bacteria</taxon>
        <taxon>Pseudomonadati</taxon>
        <taxon>Pseudomonadota</taxon>
        <taxon>Gammaproteobacteria</taxon>
        <taxon>Oceanospirillales</taxon>
        <taxon>Endozoicomonadaceae</taxon>
        <taxon>Kistimonas</taxon>
    </lineage>
</organism>
<reference evidence="8" key="1">
    <citation type="journal article" date="2019" name="Int. J. Syst. Evol. Microbiol.">
        <title>The Global Catalogue of Microorganisms (GCM) 10K type strain sequencing project: providing services to taxonomists for standard genome sequencing and annotation.</title>
        <authorList>
            <consortium name="The Broad Institute Genomics Platform"/>
            <consortium name="The Broad Institute Genome Sequencing Center for Infectious Disease"/>
            <person name="Wu L."/>
            <person name="Ma J."/>
        </authorList>
    </citation>
    <scope>NUCLEOTIDE SEQUENCE [LARGE SCALE GENOMIC DNA]</scope>
    <source>
        <strain evidence="8">JCM 17805</strain>
    </source>
</reference>
<dbReference type="PANTHER" id="PTHR21392:SF0">
    <property type="entry name" value="TRNA-URIDINE AMINOCARBOXYPROPYLTRANSFERASE 2"/>
    <property type="match status" value="1"/>
</dbReference>
<dbReference type="Pfam" id="PF03942">
    <property type="entry name" value="DTW"/>
    <property type="match status" value="1"/>
</dbReference>
<evidence type="ECO:0000256" key="2">
    <source>
        <dbReference type="ARBA" id="ARBA00022679"/>
    </source>
</evidence>
<evidence type="ECO:0000256" key="4">
    <source>
        <dbReference type="ARBA" id="ARBA00022694"/>
    </source>
</evidence>
<evidence type="ECO:0000313" key="8">
    <source>
        <dbReference type="Proteomes" id="UP001500604"/>
    </source>
</evidence>
<gene>
    <name evidence="7" type="ORF">GCM10023116_06630</name>
</gene>
<dbReference type="SMART" id="SM01144">
    <property type="entry name" value="DTW"/>
    <property type="match status" value="1"/>
</dbReference>